<evidence type="ECO:0000256" key="4">
    <source>
        <dbReference type="ARBA" id="ARBA00022989"/>
    </source>
</evidence>
<feature type="transmembrane region" description="Helical" evidence="6">
    <location>
        <begin position="7"/>
        <end position="29"/>
    </location>
</feature>
<gene>
    <name evidence="7" type="ORF">E6C60_2907</name>
</gene>
<evidence type="ECO:0000256" key="1">
    <source>
        <dbReference type="ARBA" id="ARBA00004141"/>
    </source>
</evidence>
<dbReference type="PANTHER" id="PTHR43461:SF1">
    <property type="entry name" value="TRANSMEMBRANE PROTEIN 256"/>
    <property type="match status" value="1"/>
</dbReference>
<comment type="subcellular location">
    <subcellularLocation>
        <location evidence="1">Membrane</location>
        <topology evidence="1">Multi-pass membrane protein</topology>
    </subcellularLocation>
</comment>
<keyword evidence="5 6" id="KW-0472">Membrane</keyword>
<evidence type="ECO:0000256" key="3">
    <source>
        <dbReference type="ARBA" id="ARBA00022692"/>
    </source>
</evidence>
<organism evidence="7 8">
    <name type="scientific">Paenibacillus algicola</name>
    <dbReference type="NCBI Taxonomy" id="2565926"/>
    <lineage>
        <taxon>Bacteria</taxon>
        <taxon>Bacillati</taxon>
        <taxon>Bacillota</taxon>
        <taxon>Bacilli</taxon>
        <taxon>Bacillales</taxon>
        <taxon>Paenibacillaceae</taxon>
        <taxon>Paenibacillus</taxon>
    </lineage>
</organism>
<evidence type="ECO:0000256" key="5">
    <source>
        <dbReference type="ARBA" id="ARBA00023136"/>
    </source>
</evidence>
<proteinExistence type="inferred from homology"/>
<dbReference type="PANTHER" id="PTHR43461">
    <property type="entry name" value="TRANSMEMBRANE PROTEIN 256"/>
    <property type="match status" value="1"/>
</dbReference>
<dbReference type="KEGG" id="palo:E6C60_2907"/>
<feature type="transmembrane region" description="Helical" evidence="6">
    <location>
        <begin position="73"/>
        <end position="93"/>
    </location>
</feature>
<dbReference type="EMBL" id="CP040396">
    <property type="protein sequence ID" value="QCT03618.1"/>
    <property type="molecule type" value="Genomic_DNA"/>
</dbReference>
<feature type="transmembrane region" description="Helical" evidence="6">
    <location>
        <begin position="49"/>
        <end position="66"/>
    </location>
</feature>
<dbReference type="InterPro" id="IPR006696">
    <property type="entry name" value="DUF423"/>
</dbReference>
<dbReference type="Proteomes" id="UP000300879">
    <property type="component" value="Chromosome"/>
</dbReference>
<evidence type="ECO:0000256" key="2">
    <source>
        <dbReference type="ARBA" id="ARBA00009694"/>
    </source>
</evidence>
<comment type="similarity">
    <text evidence="2">Belongs to the UPF0382 family.</text>
</comment>
<evidence type="ECO:0008006" key="9">
    <source>
        <dbReference type="Google" id="ProtNLM"/>
    </source>
</evidence>
<dbReference type="AlphaFoldDB" id="A0A4P8XM63"/>
<keyword evidence="4 6" id="KW-1133">Transmembrane helix</keyword>
<protein>
    <recommendedName>
        <fullName evidence="9">DUF423 domain-containing protein</fullName>
    </recommendedName>
</protein>
<keyword evidence="3 6" id="KW-0812">Transmembrane</keyword>
<evidence type="ECO:0000313" key="8">
    <source>
        <dbReference type="Proteomes" id="UP000300879"/>
    </source>
</evidence>
<keyword evidence="8" id="KW-1185">Reference proteome</keyword>
<sequence>MQWAGKWVAWGAVIMALSVGIGAFGAHMLEDVISSDALTVYETGVQYHMIHGLAVILAGICGGWLGESKKLRLAGLLFIAGVIIFSGSLYVLALSGEKWLGAITPIGGVSFIAGWLLLAAGALEGARKGSRY</sequence>
<accession>A0A4P8XM63</accession>
<feature type="transmembrane region" description="Helical" evidence="6">
    <location>
        <begin position="99"/>
        <end position="123"/>
    </location>
</feature>
<evidence type="ECO:0000313" key="7">
    <source>
        <dbReference type="EMBL" id="QCT03618.1"/>
    </source>
</evidence>
<dbReference type="Pfam" id="PF04241">
    <property type="entry name" value="DUF423"/>
    <property type="match status" value="1"/>
</dbReference>
<dbReference type="GO" id="GO:0005886">
    <property type="term" value="C:plasma membrane"/>
    <property type="evidence" value="ECO:0007669"/>
    <property type="project" value="TreeGrafter"/>
</dbReference>
<evidence type="ECO:0000256" key="6">
    <source>
        <dbReference type="SAM" id="Phobius"/>
    </source>
</evidence>
<name>A0A4P8XM63_9BACL</name>
<reference evidence="7 8" key="1">
    <citation type="submission" date="2019-05" db="EMBL/GenBank/DDBJ databases">
        <authorList>
            <person name="Chen C."/>
        </authorList>
    </citation>
    <scope>NUCLEOTIDE SEQUENCE [LARGE SCALE GENOMIC DNA]</scope>
    <source>
        <strain evidence="7 8">HB172198</strain>
    </source>
</reference>